<protein>
    <submittedName>
        <fullName evidence="1">Uncharacterized protein</fullName>
    </submittedName>
</protein>
<evidence type="ECO:0000313" key="1">
    <source>
        <dbReference type="Ensembl" id="ENSACDP00005016305.1"/>
    </source>
</evidence>
<sequence>MPGHVFRIFFHVLKSWRAVFSSRVFLQVCTLTLLQFPWRKKRKCSSSVDVVVCACRNVYSGGNRYKERNTCHENVFFGKGGVNPQRLGGGCFFSPTSWMLIRCKPICPLCIC</sequence>
<reference evidence="1" key="2">
    <citation type="submission" date="2025-09" db="UniProtKB">
        <authorList>
            <consortium name="Ensembl"/>
        </authorList>
    </citation>
    <scope>IDENTIFICATION</scope>
</reference>
<organism evidence="1 2">
    <name type="scientific">Anser cygnoides</name>
    <name type="common">Swan goose</name>
    <dbReference type="NCBI Taxonomy" id="8845"/>
    <lineage>
        <taxon>Eukaryota</taxon>
        <taxon>Metazoa</taxon>
        <taxon>Chordata</taxon>
        <taxon>Craniata</taxon>
        <taxon>Vertebrata</taxon>
        <taxon>Euteleostomi</taxon>
        <taxon>Archelosauria</taxon>
        <taxon>Archosauria</taxon>
        <taxon>Dinosauria</taxon>
        <taxon>Saurischia</taxon>
        <taxon>Theropoda</taxon>
        <taxon>Coelurosauria</taxon>
        <taxon>Aves</taxon>
        <taxon>Neognathae</taxon>
        <taxon>Galloanserae</taxon>
        <taxon>Anseriformes</taxon>
        <taxon>Anatidae</taxon>
        <taxon>Anserinae</taxon>
        <taxon>Anser</taxon>
    </lineage>
</organism>
<accession>A0A8B9E6G9</accession>
<keyword evidence="2" id="KW-1185">Reference proteome</keyword>
<name>A0A8B9E6G9_ANSCY</name>
<dbReference type="Ensembl" id="ENSACDT00005019610.1">
    <property type="protein sequence ID" value="ENSACDP00005016305.1"/>
    <property type="gene ID" value="ENSACDG00005011936.1"/>
</dbReference>
<dbReference type="Proteomes" id="UP000694521">
    <property type="component" value="Unplaced"/>
</dbReference>
<reference evidence="1" key="1">
    <citation type="submission" date="2025-08" db="UniProtKB">
        <authorList>
            <consortium name="Ensembl"/>
        </authorList>
    </citation>
    <scope>IDENTIFICATION</scope>
</reference>
<proteinExistence type="predicted"/>
<evidence type="ECO:0000313" key="2">
    <source>
        <dbReference type="Proteomes" id="UP000694521"/>
    </source>
</evidence>
<dbReference type="AlphaFoldDB" id="A0A8B9E6G9"/>